<keyword evidence="7" id="KW-1185">Reference proteome</keyword>
<dbReference type="EMBL" id="PYSW02000041">
    <property type="protein sequence ID" value="KAG2374860.1"/>
    <property type="molecule type" value="Genomic_DNA"/>
</dbReference>
<proteinExistence type="predicted"/>
<dbReference type="SUPFAM" id="SSF53335">
    <property type="entry name" value="S-adenosyl-L-methionine-dependent methyltransferases"/>
    <property type="match status" value="1"/>
</dbReference>
<protein>
    <recommendedName>
        <fullName evidence="1">DNA (cytosine-5-)-methyltransferase</fullName>
        <ecNumber evidence="1">2.1.1.37</ecNumber>
    </recommendedName>
</protein>
<sequence>MSSTFLSYCNNNEEVIVISDEEENKVEGLLNEIQGHHHGEGHTNRQHDDEEEQGSSDDEAQKTSSSDDDNDDNDDHVQVIHSMIHSHTGGDENDETFLLHQFVIRNEQDHSLVALNDLLQDNDSKEIRKTHSIVYGRVIQVKNELPSHICIDMDTLDGIDALDEWISEKTEPANASEKIGYLLDVRVEYELCTRPILIFTIDRSNGSIECECLDPSDEYIEMYEKVYQRSCICHCLIESISTYPLGTYSKIMSAAKEFSQSLGVTITNSILLSHFSFIVNQFYRLNDPLILNSKFMIELTSLKLKGDSIEDDHLSSDNDELYEEENQTFKKPLTLNTKKRKQYSNVTRKHFKRKKQLTNSSPNSNDTQFSLSYLYDSSQNNIIGFEINGQTILEGESIYILPHEHLFPNFMRGNIDKSYPYLIYRVEFKGLEKSIYGRRLYRHYDMAFMCLGSDKNILTHDVHELMISSENVIELPIQNYFIRKCFVFYLTSAEEFVEISNDIRERRDVFYCISSVTISNSFKSYQLSPIDQLYITRMFELIDRYAEYLYENLIIELGCKKPLKGMDVFSGCGGLSYGLHKAGIQICYAVDSSIDAINNYQLNFKSSNTFQKNASKFLRKIKMINKLREICGMNYEMTSDDTLHPTNGTTSSRDIHNTINSDTYANNSITNNQKSSSTILKIKKFRVHHDRMEFKVIWDNTILKNKQWIYFSQLQQQAPTIRCYFQNF</sequence>
<comment type="caution">
    <text evidence="6">The sequence shown here is derived from an EMBL/GenBank/DDBJ whole genome shotgun (WGS) entry which is preliminary data.</text>
</comment>
<evidence type="ECO:0000256" key="1">
    <source>
        <dbReference type="ARBA" id="ARBA00011975"/>
    </source>
</evidence>
<dbReference type="GO" id="GO:0003886">
    <property type="term" value="F:DNA (cytosine-5-)-methyltransferase activity"/>
    <property type="evidence" value="ECO:0007669"/>
    <property type="project" value="UniProtKB-EC"/>
</dbReference>
<evidence type="ECO:0000313" key="7">
    <source>
        <dbReference type="Proteomes" id="UP000816034"/>
    </source>
</evidence>
<dbReference type="GeneID" id="68102688"/>
<keyword evidence="4" id="KW-0949">S-adenosyl-L-methionine</keyword>
<dbReference type="InterPro" id="IPR029063">
    <property type="entry name" value="SAM-dependent_MTases_sf"/>
</dbReference>
<feature type="compositionally biased region" description="Basic and acidic residues" evidence="5">
    <location>
        <begin position="35"/>
        <end position="48"/>
    </location>
</feature>
<dbReference type="Gene3D" id="3.40.50.150">
    <property type="entry name" value="Vaccinia Virus protein VP39"/>
    <property type="match status" value="1"/>
</dbReference>
<keyword evidence="2" id="KW-0489">Methyltransferase</keyword>
<feature type="compositionally biased region" description="Acidic residues" evidence="5">
    <location>
        <begin position="49"/>
        <end position="58"/>
    </location>
</feature>
<evidence type="ECO:0000256" key="5">
    <source>
        <dbReference type="SAM" id="MobiDB-lite"/>
    </source>
</evidence>
<dbReference type="GO" id="GO:0032259">
    <property type="term" value="P:methylation"/>
    <property type="evidence" value="ECO:0007669"/>
    <property type="project" value="UniProtKB-KW"/>
</dbReference>
<evidence type="ECO:0000313" key="6">
    <source>
        <dbReference type="EMBL" id="KAG2374860.1"/>
    </source>
</evidence>
<evidence type="ECO:0000256" key="3">
    <source>
        <dbReference type="ARBA" id="ARBA00022679"/>
    </source>
</evidence>
<dbReference type="GO" id="GO:0003677">
    <property type="term" value="F:DNA binding"/>
    <property type="evidence" value="ECO:0007669"/>
    <property type="project" value="TreeGrafter"/>
</dbReference>
<dbReference type="Pfam" id="PF00145">
    <property type="entry name" value="DNA_methylase"/>
    <property type="match status" value="1"/>
</dbReference>
<dbReference type="PANTHER" id="PTHR10629">
    <property type="entry name" value="CYTOSINE-SPECIFIC METHYLTRANSFERASE"/>
    <property type="match status" value="1"/>
</dbReference>
<dbReference type="InterPro" id="IPR050390">
    <property type="entry name" value="C5-Methyltransferase"/>
</dbReference>
<dbReference type="InterPro" id="IPR001525">
    <property type="entry name" value="C5_MeTfrase"/>
</dbReference>
<dbReference type="AlphaFoldDB" id="A0AA88GG59"/>
<dbReference type="Proteomes" id="UP000816034">
    <property type="component" value="Unassembled WGS sequence"/>
</dbReference>
<keyword evidence="3" id="KW-0808">Transferase</keyword>
<evidence type="ECO:0000256" key="4">
    <source>
        <dbReference type="ARBA" id="ARBA00022691"/>
    </source>
</evidence>
<name>A0AA88GG59_NAELO</name>
<dbReference type="GO" id="GO:0044027">
    <property type="term" value="P:negative regulation of gene expression via chromosomal CpG island methylation"/>
    <property type="evidence" value="ECO:0007669"/>
    <property type="project" value="TreeGrafter"/>
</dbReference>
<reference evidence="6 7" key="1">
    <citation type="journal article" date="2018" name="BMC Genomics">
        <title>The genome of Naegleria lovaniensis, the basis for a comparative approach to unravel pathogenicity factors of the human pathogenic amoeba N. fowleri.</title>
        <authorList>
            <person name="Liechti N."/>
            <person name="Schurch N."/>
            <person name="Bruggmann R."/>
            <person name="Wittwer M."/>
        </authorList>
    </citation>
    <scope>NUCLEOTIDE SEQUENCE [LARGE SCALE GENOMIC DNA]</scope>
    <source>
        <strain evidence="6 7">ATCC 30569</strain>
    </source>
</reference>
<dbReference type="PANTHER" id="PTHR10629:SF52">
    <property type="entry name" value="DNA (CYTOSINE-5)-METHYLTRANSFERASE 1"/>
    <property type="match status" value="1"/>
</dbReference>
<gene>
    <name evidence="6" type="ORF">C9374_010234</name>
</gene>
<evidence type="ECO:0000256" key="2">
    <source>
        <dbReference type="ARBA" id="ARBA00022603"/>
    </source>
</evidence>
<dbReference type="RefSeq" id="XP_044544034.1">
    <property type="nucleotide sequence ID" value="XM_044685756.1"/>
</dbReference>
<feature type="region of interest" description="Disordered" evidence="5">
    <location>
        <begin position="35"/>
        <end position="75"/>
    </location>
</feature>
<accession>A0AA88GG59</accession>
<dbReference type="EC" id="2.1.1.37" evidence="1"/>
<organism evidence="6 7">
    <name type="scientific">Naegleria lovaniensis</name>
    <name type="common">Amoeba</name>
    <dbReference type="NCBI Taxonomy" id="51637"/>
    <lineage>
        <taxon>Eukaryota</taxon>
        <taxon>Discoba</taxon>
        <taxon>Heterolobosea</taxon>
        <taxon>Tetramitia</taxon>
        <taxon>Eutetramitia</taxon>
        <taxon>Vahlkampfiidae</taxon>
        <taxon>Naegleria</taxon>
    </lineage>
</organism>